<name>A0A024FTH9_9STRA</name>
<dbReference type="AlphaFoldDB" id="A0A024FTH9"/>
<comment type="caution">
    <text evidence="1">The sequence shown here is derived from an EMBL/GenBank/DDBJ whole genome shotgun (WGS) entry which is preliminary data.</text>
</comment>
<keyword evidence="2" id="KW-1185">Reference proteome</keyword>
<dbReference type="InParanoid" id="A0A024FTH9"/>
<protein>
    <submittedName>
        <fullName evidence="1">Uncharacterized protein</fullName>
    </submittedName>
</protein>
<gene>
    <name evidence="1" type="ORF">BN9_095070</name>
</gene>
<dbReference type="Proteomes" id="UP000053237">
    <property type="component" value="Unassembled WGS sequence"/>
</dbReference>
<sequence>MSHLSVLKLTNPISFRSKAFFPLDGSISDEETLNSALCTDTSNFLTSVSMTLYKSGYHCLDTYDKFGIPFCQMFYDLNGCSTNTYDNELERCLGVIWLETSRIMVTADSNCIKQLFQVIAKLGP</sequence>
<proteinExistence type="predicted"/>
<evidence type="ECO:0000313" key="1">
    <source>
        <dbReference type="EMBL" id="CCI10331.1"/>
    </source>
</evidence>
<accession>A0A024FTH9</accession>
<organism evidence="1 2">
    <name type="scientific">Albugo candida</name>
    <dbReference type="NCBI Taxonomy" id="65357"/>
    <lineage>
        <taxon>Eukaryota</taxon>
        <taxon>Sar</taxon>
        <taxon>Stramenopiles</taxon>
        <taxon>Oomycota</taxon>
        <taxon>Peronosporomycetes</taxon>
        <taxon>Albuginales</taxon>
        <taxon>Albuginaceae</taxon>
        <taxon>Albugo</taxon>
    </lineage>
</organism>
<dbReference type="EMBL" id="CAIX01000223">
    <property type="protein sequence ID" value="CCI10331.1"/>
    <property type="molecule type" value="Genomic_DNA"/>
</dbReference>
<evidence type="ECO:0000313" key="2">
    <source>
        <dbReference type="Proteomes" id="UP000053237"/>
    </source>
</evidence>
<reference evidence="1 2" key="1">
    <citation type="submission" date="2012-05" db="EMBL/GenBank/DDBJ databases">
        <title>Recombination and specialization in a pathogen metapopulation.</title>
        <authorList>
            <person name="Gardiner A."/>
            <person name="Kemen E."/>
            <person name="Schultz-Larsen T."/>
            <person name="MacLean D."/>
            <person name="Van Oosterhout C."/>
            <person name="Jones J.D.G."/>
        </authorList>
    </citation>
    <scope>NUCLEOTIDE SEQUENCE [LARGE SCALE GENOMIC DNA]</scope>
    <source>
        <strain evidence="1 2">Ac Nc2</strain>
    </source>
</reference>